<protein>
    <submittedName>
        <fullName evidence="2">Uncharacterized protein</fullName>
    </submittedName>
</protein>
<name>A0A0A9F2U5_ARUDO</name>
<proteinExistence type="predicted"/>
<reference evidence="2" key="1">
    <citation type="submission" date="2014-09" db="EMBL/GenBank/DDBJ databases">
        <authorList>
            <person name="Magalhaes I.L.F."/>
            <person name="Oliveira U."/>
            <person name="Santos F.R."/>
            <person name="Vidigal T.H.D.A."/>
            <person name="Brescovit A.D."/>
            <person name="Santos A.J."/>
        </authorList>
    </citation>
    <scope>NUCLEOTIDE SEQUENCE</scope>
    <source>
        <tissue evidence="2">Shoot tissue taken approximately 20 cm above the soil surface</tissue>
    </source>
</reference>
<accession>A0A0A9F2U5</accession>
<dbReference type="AlphaFoldDB" id="A0A0A9F2U5"/>
<keyword evidence="1" id="KW-1133">Transmembrane helix</keyword>
<evidence type="ECO:0000256" key="1">
    <source>
        <dbReference type="SAM" id="Phobius"/>
    </source>
</evidence>
<organism evidence="2">
    <name type="scientific">Arundo donax</name>
    <name type="common">Giant reed</name>
    <name type="synonym">Donax arundinaceus</name>
    <dbReference type="NCBI Taxonomy" id="35708"/>
    <lineage>
        <taxon>Eukaryota</taxon>
        <taxon>Viridiplantae</taxon>
        <taxon>Streptophyta</taxon>
        <taxon>Embryophyta</taxon>
        <taxon>Tracheophyta</taxon>
        <taxon>Spermatophyta</taxon>
        <taxon>Magnoliopsida</taxon>
        <taxon>Liliopsida</taxon>
        <taxon>Poales</taxon>
        <taxon>Poaceae</taxon>
        <taxon>PACMAD clade</taxon>
        <taxon>Arundinoideae</taxon>
        <taxon>Arundineae</taxon>
        <taxon>Arundo</taxon>
    </lineage>
</organism>
<keyword evidence="1" id="KW-0472">Membrane</keyword>
<evidence type="ECO:0000313" key="2">
    <source>
        <dbReference type="EMBL" id="JAE04471.1"/>
    </source>
</evidence>
<keyword evidence="1" id="KW-0812">Transmembrane</keyword>
<reference evidence="2" key="2">
    <citation type="journal article" date="2015" name="Data Brief">
        <title>Shoot transcriptome of the giant reed, Arundo donax.</title>
        <authorList>
            <person name="Barrero R.A."/>
            <person name="Guerrero F.D."/>
            <person name="Moolhuijzen P."/>
            <person name="Goolsby J.A."/>
            <person name="Tidwell J."/>
            <person name="Bellgard S.E."/>
            <person name="Bellgard M.I."/>
        </authorList>
    </citation>
    <scope>NUCLEOTIDE SEQUENCE</scope>
    <source>
        <tissue evidence="2">Shoot tissue taken approximately 20 cm above the soil surface</tissue>
    </source>
</reference>
<feature type="transmembrane region" description="Helical" evidence="1">
    <location>
        <begin position="30"/>
        <end position="49"/>
    </location>
</feature>
<sequence length="100" mass="11036">MTYEFTEVQLLNSSIVRAKELELRFPPPPYAFAIAAVLVALSVVLKQIFRIPRCMKTTAPMGLNPAAALLRLNSTPISWLNSECPSALIARHSPYNPLPS</sequence>
<dbReference type="EMBL" id="GBRH01193425">
    <property type="protein sequence ID" value="JAE04471.1"/>
    <property type="molecule type" value="Transcribed_RNA"/>
</dbReference>